<evidence type="ECO:0000256" key="8">
    <source>
        <dbReference type="ARBA" id="ARBA00023098"/>
    </source>
</evidence>
<dbReference type="STRING" id="4081.A0A3Q7IQT8"/>
<evidence type="ECO:0000256" key="2">
    <source>
        <dbReference type="ARBA" id="ARBA00009187"/>
    </source>
</evidence>
<keyword evidence="8 10" id="KW-0443">Lipid metabolism</keyword>
<evidence type="ECO:0000256" key="4">
    <source>
        <dbReference type="ARBA" id="ARBA00022692"/>
    </source>
</evidence>
<accession>A0A3Q7IQT8</accession>
<dbReference type="GO" id="GO:0097036">
    <property type="term" value="P:regulation of plasma membrane sterol distribution"/>
    <property type="evidence" value="ECO:0007669"/>
    <property type="project" value="UniProtKB-UniRule"/>
</dbReference>
<feature type="transmembrane region" description="Helical" evidence="10">
    <location>
        <begin position="29"/>
        <end position="54"/>
    </location>
</feature>
<dbReference type="PANTHER" id="PTHR14467:SF0">
    <property type="entry name" value="PROTEIN ARV1"/>
    <property type="match status" value="1"/>
</dbReference>
<evidence type="ECO:0000256" key="5">
    <source>
        <dbReference type="ARBA" id="ARBA00022824"/>
    </source>
</evidence>
<keyword evidence="3 10" id="KW-0813">Transport</keyword>
<evidence type="ECO:0000313" key="12">
    <source>
        <dbReference type="Proteomes" id="UP000004994"/>
    </source>
</evidence>
<reference evidence="11" key="2">
    <citation type="submission" date="2019-01" db="UniProtKB">
        <authorList>
            <consortium name="EnsemblPlants"/>
        </authorList>
    </citation>
    <scope>IDENTIFICATION</scope>
    <source>
        <strain evidence="11">cv. Heinz 1706</strain>
    </source>
</reference>
<evidence type="ECO:0000256" key="9">
    <source>
        <dbReference type="ARBA" id="ARBA00023136"/>
    </source>
</evidence>
<keyword evidence="7 10" id="KW-0445">Lipid transport</keyword>
<keyword evidence="4 10" id="KW-0812">Transmembrane</keyword>
<comment type="similarity">
    <text evidence="2 10">Belongs to the ARV1 family.</text>
</comment>
<evidence type="ECO:0000256" key="10">
    <source>
        <dbReference type="RuleBase" id="RU368065"/>
    </source>
</evidence>
<evidence type="ECO:0000256" key="7">
    <source>
        <dbReference type="ARBA" id="ARBA00023055"/>
    </source>
</evidence>
<dbReference type="AlphaFoldDB" id="A0A3Q7IQT8"/>
<keyword evidence="10" id="KW-0746">Sphingolipid metabolism</keyword>
<reference evidence="11" key="1">
    <citation type="journal article" date="2012" name="Nature">
        <title>The tomato genome sequence provides insights into fleshy fruit evolution.</title>
        <authorList>
            <consortium name="Tomato Genome Consortium"/>
        </authorList>
    </citation>
    <scope>NUCLEOTIDE SEQUENCE [LARGE SCALE GENOMIC DNA]</scope>
    <source>
        <strain evidence="11">cv. Heinz 1706</strain>
    </source>
</reference>
<keyword evidence="5 10" id="KW-0256">Endoplasmic reticulum</keyword>
<dbReference type="GO" id="GO:0005789">
    <property type="term" value="C:endoplasmic reticulum membrane"/>
    <property type="evidence" value="ECO:0007669"/>
    <property type="project" value="UniProtKB-SubCell"/>
</dbReference>
<dbReference type="InParanoid" id="A0A3Q7IQT8"/>
<evidence type="ECO:0000256" key="3">
    <source>
        <dbReference type="ARBA" id="ARBA00022448"/>
    </source>
</evidence>
<evidence type="ECO:0000256" key="6">
    <source>
        <dbReference type="ARBA" id="ARBA00022989"/>
    </source>
</evidence>
<dbReference type="Proteomes" id="UP000004994">
    <property type="component" value="Chromosome 11"/>
</dbReference>
<evidence type="ECO:0000256" key="1">
    <source>
        <dbReference type="ARBA" id="ARBA00004477"/>
    </source>
</evidence>
<dbReference type="GO" id="GO:0032366">
    <property type="term" value="P:intracellular sterol transport"/>
    <property type="evidence" value="ECO:0007669"/>
    <property type="project" value="UniProtKB-UniRule"/>
</dbReference>
<proteinExistence type="inferred from homology"/>
<dbReference type="EnsemblPlants" id="Solyc11g008790.2.1">
    <property type="protein sequence ID" value="Solyc11g008790.2.1"/>
    <property type="gene ID" value="Solyc11g008790.2"/>
</dbReference>
<keyword evidence="12" id="KW-1185">Reference proteome</keyword>
<dbReference type="GO" id="GO:0016125">
    <property type="term" value="P:sterol metabolic process"/>
    <property type="evidence" value="ECO:0007669"/>
    <property type="project" value="UniProtKB-UniRule"/>
</dbReference>
<sequence length="193" mass="21470">MHCLMALTSKDQMLAVCTTQDERSLPASFALFLGLCGKVLMGVFFGNLMFLGIILFGTRKFLNAKIGDSRCKHILLSILVSSYFKIFVIAMMVWEFPSSVVSIIKMFVLSSNALALLGLGISEWLGVNFSRPELVCPHFDMSVCQNHQIIAGYPERSSFLLSSTFPIRPLSNIGKLYSGDRGDAYVQTWRDGH</sequence>
<dbReference type="PaxDb" id="4081-Solyc11g008790.1.1"/>
<comment type="subcellular location">
    <subcellularLocation>
        <location evidence="1 10">Endoplasmic reticulum membrane</location>
        <topology evidence="1 10">Multi-pass membrane protein</topology>
    </subcellularLocation>
</comment>
<dbReference type="PANTHER" id="PTHR14467">
    <property type="entry name" value="ARV1"/>
    <property type="match status" value="1"/>
</dbReference>
<feature type="transmembrane region" description="Helical" evidence="10">
    <location>
        <begin position="100"/>
        <end position="121"/>
    </location>
</feature>
<feature type="transmembrane region" description="Helical" evidence="10">
    <location>
        <begin position="74"/>
        <end position="94"/>
    </location>
</feature>
<keyword evidence="6 10" id="KW-1133">Transmembrane helix</keyword>
<dbReference type="InterPro" id="IPR007290">
    <property type="entry name" value="Arv1"/>
</dbReference>
<name>A0A3Q7IQT8_SOLLC</name>
<protein>
    <recommendedName>
        <fullName evidence="10">Protein ARV</fullName>
    </recommendedName>
</protein>
<organism evidence="11">
    <name type="scientific">Solanum lycopersicum</name>
    <name type="common">Tomato</name>
    <name type="synonym">Lycopersicon esculentum</name>
    <dbReference type="NCBI Taxonomy" id="4081"/>
    <lineage>
        <taxon>Eukaryota</taxon>
        <taxon>Viridiplantae</taxon>
        <taxon>Streptophyta</taxon>
        <taxon>Embryophyta</taxon>
        <taxon>Tracheophyta</taxon>
        <taxon>Spermatophyta</taxon>
        <taxon>Magnoliopsida</taxon>
        <taxon>eudicotyledons</taxon>
        <taxon>Gunneridae</taxon>
        <taxon>Pentapetalae</taxon>
        <taxon>asterids</taxon>
        <taxon>lamiids</taxon>
        <taxon>Solanales</taxon>
        <taxon>Solanaceae</taxon>
        <taxon>Solanoideae</taxon>
        <taxon>Solaneae</taxon>
        <taxon>Solanum</taxon>
        <taxon>Solanum subgen. Lycopersicon</taxon>
    </lineage>
</organism>
<evidence type="ECO:0000313" key="11">
    <source>
        <dbReference type="EnsemblPlants" id="Solyc11g008790.2.1"/>
    </source>
</evidence>
<comment type="function">
    <text evidence="10">Regulates also the sphingolipid metabolism.</text>
</comment>
<dbReference type="GO" id="GO:0006665">
    <property type="term" value="P:sphingolipid metabolic process"/>
    <property type="evidence" value="ECO:0007669"/>
    <property type="project" value="UniProtKB-UniRule"/>
</dbReference>
<dbReference type="Pfam" id="PF04161">
    <property type="entry name" value="Arv1"/>
    <property type="match status" value="1"/>
</dbReference>
<dbReference type="Gramene" id="Solyc11g008790.2.1">
    <property type="protein sequence ID" value="Solyc11g008790.2.1"/>
    <property type="gene ID" value="Solyc11g008790.2"/>
</dbReference>
<keyword evidence="9 10" id="KW-0472">Membrane</keyword>
<comment type="function">
    <text evidence="10">Mediator of sterol homeostasis involved in sterol uptake, trafficking and distribution into membranes.</text>
</comment>